<comment type="catalytic activity">
    <reaction evidence="2">
        <text>2 GTP = 3',3'-c-di-GMP + 2 diphosphate</text>
        <dbReference type="Rhea" id="RHEA:24898"/>
        <dbReference type="ChEBI" id="CHEBI:33019"/>
        <dbReference type="ChEBI" id="CHEBI:37565"/>
        <dbReference type="ChEBI" id="CHEBI:58805"/>
        <dbReference type="EC" id="2.7.7.65"/>
    </reaction>
</comment>
<evidence type="ECO:0000256" key="3">
    <source>
        <dbReference type="SAM" id="Phobius"/>
    </source>
</evidence>
<organism evidence="5 6">
    <name type="scientific">Alteromonas arenosi</name>
    <dbReference type="NCBI Taxonomy" id="3055817"/>
    <lineage>
        <taxon>Bacteria</taxon>
        <taxon>Pseudomonadati</taxon>
        <taxon>Pseudomonadota</taxon>
        <taxon>Gammaproteobacteria</taxon>
        <taxon>Alteromonadales</taxon>
        <taxon>Alteromonadaceae</taxon>
        <taxon>Alteromonas/Salinimonas group</taxon>
        <taxon>Alteromonas</taxon>
    </lineage>
</organism>
<feature type="transmembrane region" description="Helical" evidence="3">
    <location>
        <begin position="162"/>
        <end position="181"/>
    </location>
</feature>
<reference evidence="5 6" key="1">
    <citation type="submission" date="2023-06" db="EMBL/GenBank/DDBJ databases">
        <title>Alteromonas sp. ASW11-36 isolated from intertidal sand.</title>
        <authorList>
            <person name="Li Y."/>
        </authorList>
    </citation>
    <scope>NUCLEOTIDE SEQUENCE [LARGE SCALE GENOMIC DNA]</scope>
    <source>
        <strain evidence="5 6">ASW11-36</strain>
    </source>
</reference>
<dbReference type="SMART" id="SM00267">
    <property type="entry name" value="GGDEF"/>
    <property type="match status" value="1"/>
</dbReference>
<dbReference type="PANTHER" id="PTHR45138:SF9">
    <property type="entry name" value="DIGUANYLATE CYCLASE DGCM-RELATED"/>
    <property type="match status" value="1"/>
</dbReference>
<dbReference type="GO" id="GO:0052621">
    <property type="term" value="F:diguanylate cyclase activity"/>
    <property type="evidence" value="ECO:0007669"/>
    <property type="project" value="UniProtKB-EC"/>
</dbReference>
<keyword evidence="3" id="KW-0472">Membrane</keyword>
<dbReference type="PANTHER" id="PTHR45138">
    <property type="entry name" value="REGULATORY COMPONENTS OF SENSORY TRANSDUCTION SYSTEM"/>
    <property type="match status" value="1"/>
</dbReference>
<dbReference type="InterPro" id="IPR000160">
    <property type="entry name" value="GGDEF_dom"/>
</dbReference>
<dbReference type="InterPro" id="IPR043128">
    <property type="entry name" value="Rev_trsase/Diguanyl_cyclase"/>
</dbReference>
<feature type="transmembrane region" description="Helical" evidence="3">
    <location>
        <begin position="81"/>
        <end position="106"/>
    </location>
</feature>
<protein>
    <recommendedName>
        <fullName evidence="1">diguanylate cyclase</fullName>
        <ecNumber evidence="1">2.7.7.65</ecNumber>
    </recommendedName>
</protein>
<gene>
    <name evidence="5" type="ORF">QTP81_09475</name>
</gene>
<dbReference type="Proteomes" id="UP001234343">
    <property type="component" value="Unassembled WGS sequence"/>
</dbReference>
<keyword evidence="5" id="KW-0548">Nucleotidyltransferase</keyword>
<keyword evidence="6" id="KW-1185">Reference proteome</keyword>
<dbReference type="RefSeq" id="WP_289365108.1">
    <property type="nucleotide sequence ID" value="NZ_JAUCBP010000007.1"/>
</dbReference>
<dbReference type="EMBL" id="JAUCBP010000007">
    <property type="protein sequence ID" value="MDM7860824.1"/>
    <property type="molecule type" value="Genomic_DNA"/>
</dbReference>
<dbReference type="InterPro" id="IPR050469">
    <property type="entry name" value="Diguanylate_Cyclase"/>
</dbReference>
<comment type="caution">
    <text evidence="5">The sequence shown here is derived from an EMBL/GenBank/DDBJ whole genome shotgun (WGS) entry which is preliminary data.</text>
</comment>
<dbReference type="CDD" id="cd01949">
    <property type="entry name" value="GGDEF"/>
    <property type="match status" value="1"/>
</dbReference>
<feature type="transmembrane region" description="Helical" evidence="3">
    <location>
        <begin position="49"/>
        <end position="69"/>
    </location>
</feature>
<dbReference type="Pfam" id="PF00990">
    <property type="entry name" value="GGDEF"/>
    <property type="match status" value="1"/>
</dbReference>
<dbReference type="NCBIfam" id="TIGR00254">
    <property type="entry name" value="GGDEF"/>
    <property type="match status" value="1"/>
</dbReference>
<proteinExistence type="predicted"/>
<evidence type="ECO:0000313" key="6">
    <source>
        <dbReference type="Proteomes" id="UP001234343"/>
    </source>
</evidence>
<evidence type="ECO:0000256" key="1">
    <source>
        <dbReference type="ARBA" id="ARBA00012528"/>
    </source>
</evidence>
<accession>A0ABT7SXU4</accession>
<feature type="transmembrane region" description="Helical" evidence="3">
    <location>
        <begin position="112"/>
        <end position="132"/>
    </location>
</feature>
<feature type="domain" description="GGDEF" evidence="4">
    <location>
        <begin position="237"/>
        <end position="372"/>
    </location>
</feature>
<dbReference type="InterPro" id="IPR029787">
    <property type="entry name" value="Nucleotide_cyclase"/>
</dbReference>
<keyword evidence="3" id="KW-1133">Transmembrane helix</keyword>
<dbReference type="Gene3D" id="3.30.70.270">
    <property type="match status" value="1"/>
</dbReference>
<dbReference type="PROSITE" id="PS50887">
    <property type="entry name" value="GGDEF"/>
    <property type="match status" value="1"/>
</dbReference>
<dbReference type="SUPFAM" id="SSF55073">
    <property type="entry name" value="Nucleotide cyclase"/>
    <property type="match status" value="1"/>
</dbReference>
<evidence type="ECO:0000313" key="5">
    <source>
        <dbReference type="EMBL" id="MDM7860824.1"/>
    </source>
</evidence>
<feature type="transmembrane region" description="Helical" evidence="3">
    <location>
        <begin position="139"/>
        <end position="156"/>
    </location>
</feature>
<feature type="transmembrane region" description="Helical" evidence="3">
    <location>
        <begin position="21"/>
        <end position="43"/>
    </location>
</feature>
<keyword evidence="3" id="KW-0812">Transmembrane</keyword>
<sequence>MKLSQDSQLKMQALFDLSMRARAGIYIYCAIWLVFVIAFDFVAMSIPLVVINSIILLVMMAIRIAHMSYIKNANEDNVQLLYHLLIFSVLLSALHWGVLTAWVLTFESANNASHLMLIVLPAFAMGGASALAISNVLRIFYPLALYVPPLFMFYYSQDPLNTVYAVSILISYIYIISASKYPRENYWSAIKNHLIAEERATELEQLSTTDKLTQLKNRMYFDEEFDNEWRRSYRLNAPISVIMIDLDHFKKLNDTYGHLFGDEVLRRTAAVISNELKRPTDCIARYGGEEFIALLPNTDAEGAKVTGERIRHAVESMQIEHDDKVVRITCCVGASSTVPVSTLNHTDIIKRADSALYEAKRSGRNRYVAVNPEE</sequence>
<evidence type="ECO:0000256" key="2">
    <source>
        <dbReference type="ARBA" id="ARBA00034247"/>
    </source>
</evidence>
<evidence type="ECO:0000259" key="4">
    <source>
        <dbReference type="PROSITE" id="PS50887"/>
    </source>
</evidence>
<dbReference type="EC" id="2.7.7.65" evidence="1"/>
<keyword evidence="5" id="KW-0808">Transferase</keyword>
<name>A0ABT7SXU4_9ALTE</name>